<dbReference type="SUPFAM" id="SSF51735">
    <property type="entry name" value="NAD(P)-binding Rossmann-fold domains"/>
    <property type="match status" value="1"/>
</dbReference>
<proteinExistence type="inferred from homology"/>
<evidence type="ECO:0000313" key="4">
    <source>
        <dbReference type="Proteomes" id="UP000295301"/>
    </source>
</evidence>
<dbReference type="Pfam" id="PF13561">
    <property type="entry name" value="adh_short_C2"/>
    <property type="match status" value="1"/>
</dbReference>
<accession>A0A4R5V2N1</accession>
<dbReference type="OrthoDB" id="9789398at2"/>
<comment type="caution">
    <text evidence="3">The sequence shown here is derived from an EMBL/GenBank/DDBJ whole genome shotgun (WGS) entry which is preliminary data.</text>
</comment>
<dbReference type="Proteomes" id="UP000295301">
    <property type="component" value="Unassembled WGS sequence"/>
</dbReference>
<evidence type="ECO:0000256" key="2">
    <source>
        <dbReference type="ARBA" id="ARBA00023002"/>
    </source>
</evidence>
<sequence>MYRAILHYDFVMLYRTMILEGIHTMAIVITGGSKGIGRDVALAFAEPGKTIVINFNSDGASAEATAREVRDRGARTLVVQADAGTVEGCQKIADAVRNDGARVEMAVHCAVDAYAVPVLQSDPARMARAVETNSLSILYLVQTLDELLDRGSTIFFFTSRGGRIVVKNYAAIGVGKAATEALIRYMATELAPRGIRINSIAPSIVGTEAVRHIFGEDETRSLMDHARDSNPSGRAVEPRDYTEIIRFLASPAAEFITGQVVFVNGGANLSA</sequence>
<reference evidence="3 4" key="1">
    <citation type="submission" date="2019-03" db="EMBL/GenBank/DDBJ databases">
        <title>Ruegeria lutea sp. nov., a novel strain, isolated from marine sediment, the Masan Bay, South Korea.</title>
        <authorList>
            <person name="Kim J."/>
            <person name="Kim D.-Y."/>
            <person name="Lee S.-S."/>
        </authorList>
    </citation>
    <scope>NUCLEOTIDE SEQUENCE [LARGE SCALE GENOMIC DNA]</scope>
    <source>
        <strain evidence="3 4">318-1</strain>
    </source>
</reference>
<dbReference type="EMBL" id="SMUV01000068">
    <property type="protein sequence ID" value="TDK45696.1"/>
    <property type="molecule type" value="Genomic_DNA"/>
</dbReference>
<name>A0A4R5V2N1_9RHOB</name>
<keyword evidence="4" id="KW-1185">Reference proteome</keyword>
<dbReference type="PRINTS" id="PR00081">
    <property type="entry name" value="GDHRDH"/>
</dbReference>
<dbReference type="AlphaFoldDB" id="A0A4R5V2N1"/>
<evidence type="ECO:0000256" key="1">
    <source>
        <dbReference type="ARBA" id="ARBA00006484"/>
    </source>
</evidence>
<evidence type="ECO:0000313" key="3">
    <source>
        <dbReference type="EMBL" id="TDK45696.1"/>
    </source>
</evidence>
<dbReference type="InterPro" id="IPR036291">
    <property type="entry name" value="NAD(P)-bd_dom_sf"/>
</dbReference>
<gene>
    <name evidence="3" type="ORF">E1832_13625</name>
</gene>
<dbReference type="GO" id="GO:0016614">
    <property type="term" value="F:oxidoreductase activity, acting on CH-OH group of donors"/>
    <property type="evidence" value="ECO:0007669"/>
    <property type="project" value="UniProtKB-ARBA"/>
</dbReference>
<keyword evidence="2" id="KW-0560">Oxidoreductase</keyword>
<dbReference type="InterPro" id="IPR002347">
    <property type="entry name" value="SDR_fam"/>
</dbReference>
<dbReference type="PANTHER" id="PTHR48107">
    <property type="entry name" value="NADPH-DEPENDENT ALDEHYDE REDUCTASE-LIKE PROTEIN, CHLOROPLASTIC-RELATED"/>
    <property type="match status" value="1"/>
</dbReference>
<comment type="similarity">
    <text evidence="1">Belongs to the short-chain dehydrogenases/reductases (SDR) family.</text>
</comment>
<dbReference type="Gene3D" id="3.40.50.720">
    <property type="entry name" value="NAD(P)-binding Rossmann-like Domain"/>
    <property type="match status" value="1"/>
</dbReference>
<protein>
    <submittedName>
        <fullName evidence="3">SDR family oxidoreductase</fullName>
    </submittedName>
</protein>
<organism evidence="3 4">
    <name type="scientific">Antarcticimicrobium luteum</name>
    <dbReference type="NCBI Taxonomy" id="2547397"/>
    <lineage>
        <taxon>Bacteria</taxon>
        <taxon>Pseudomonadati</taxon>
        <taxon>Pseudomonadota</taxon>
        <taxon>Alphaproteobacteria</taxon>
        <taxon>Rhodobacterales</taxon>
        <taxon>Paracoccaceae</taxon>
        <taxon>Antarcticimicrobium</taxon>
    </lineage>
</organism>